<feature type="signal peptide" evidence="1">
    <location>
        <begin position="1"/>
        <end position="27"/>
    </location>
</feature>
<organism evidence="2 3">
    <name type="scientific">Rhodopseudomonas palustris</name>
    <dbReference type="NCBI Taxonomy" id="1076"/>
    <lineage>
        <taxon>Bacteria</taxon>
        <taxon>Pseudomonadati</taxon>
        <taxon>Pseudomonadota</taxon>
        <taxon>Alphaproteobacteria</taxon>
        <taxon>Hyphomicrobiales</taxon>
        <taxon>Nitrobacteraceae</taxon>
        <taxon>Rhodopseudomonas</taxon>
    </lineage>
</organism>
<proteinExistence type="predicted"/>
<evidence type="ECO:0000313" key="3">
    <source>
        <dbReference type="Proteomes" id="UP000032515"/>
    </source>
</evidence>
<dbReference type="Proteomes" id="UP000032515">
    <property type="component" value="Unassembled WGS sequence"/>
</dbReference>
<sequence>MNIKRILGLFAVAALLLVAAPTTRSEAASLAGPGIAAAVQSGPIAGVTEVHWRRSWHRHPHVRRHHGWYRPHRMHRRAHVRPHHRYYRRHHR</sequence>
<feature type="chain" id="PRO_5002319837" evidence="1">
    <location>
        <begin position="28"/>
        <end position="92"/>
    </location>
</feature>
<comment type="caution">
    <text evidence="2">The sequence shown here is derived from an EMBL/GenBank/DDBJ whole genome shotgun (WGS) entry which is preliminary data.</text>
</comment>
<keyword evidence="1" id="KW-0732">Signal</keyword>
<dbReference type="RefSeq" id="WP_044408917.1">
    <property type="nucleotide sequence ID" value="NZ_JXXE01000176.1"/>
</dbReference>
<dbReference type="AlphaFoldDB" id="A0A0D7EVN6"/>
<protein>
    <submittedName>
        <fullName evidence="2">Uncharacterized protein</fullName>
    </submittedName>
</protein>
<name>A0A0D7EVN6_RHOPL</name>
<evidence type="ECO:0000313" key="2">
    <source>
        <dbReference type="EMBL" id="KIZ44853.1"/>
    </source>
</evidence>
<dbReference type="EMBL" id="JXXE01000176">
    <property type="protein sequence ID" value="KIZ44853.1"/>
    <property type="molecule type" value="Genomic_DNA"/>
</dbReference>
<evidence type="ECO:0000256" key="1">
    <source>
        <dbReference type="SAM" id="SignalP"/>
    </source>
</evidence>
<reference evidence="2 3" key="1">
    <citation type="submission" date="2014-11" db="EMBL/GenBank/DDBJ databases">
        <title>Genomics and ecophysiology of heterotrophic nitrogen fixing bacteria isolated from estuarine surface water.</title>
        <authorList>
            <person name="Bentzon-Tilia M."/>
            <person name="Severin I."/>
            <person name="Hansen L.H."/>
            <person name="Riemann L."/>
        </authorList>
    </citation>
    <scope>NUCLEOTIDE SEQUENCE [LARGE SCALE GENOMIC DNA]</scope>
    <source>
        <strain evidence="2 3">BAL398</strain>
    </source>
</reference>
<accession>A0A0D7EVN6</accession>
<gene>
    <name evidence="2" type="ORF">OO17_09000</name>
</gene>